<dbReference type="InterPro" id="IPR027417">
    <property type="entry name" value="P-loop_NTPase"/>
</dbReference>
<dbReference type="GO" id="GO:0005829">
    <property type="term" value="C:cytosol"/>
    <property type="evidence" value="ECO:0007669"/>
    <property type="project" value="TreeGrafter"/>
</dbReference>
<dbReference type="GO" id="GO:0042256">
    <property type="term" value="P:cytosolic ribosome assembly"/>
    <property type="evidence" value="ECO:0007669"/>
    <property type="project" value="TreeGrafter"/>
</dbReference>
<protein>
    <submittedName>
        <fullName evidence="5">Elongation factor Tu GTP binding domain protein</fullName>
    </submittedName>
</protein>
<evidence type="ECO:0000256" key="1">
    <source>
        <dbReference type="ARBA" id="ARBA00022741"/>
    </source>
</evidence>
<keyword evidence="6" id="KW-1185">Reference proteome</keyword>
<feature type="region of interest" description="Disordered" evidence="3">
    <location>
        <begin position="1121"/>
        <end position="1159"/>
    </location>
</feature>
<dbReference type="Pfam" id="PF00009">
    <property type="entry name" value="GTP_EFTU"/>
    <property type="match status" value="1"/>
</dbReference>
<feature type="compositionally biased region" description="Acidic residues" evidence="3">
    <location>
        <begin position="1138"/>
        <end position="1151"/>
    </location>
</feature>
<dbReference type="SUPFAM" id="SSF54211">
    <property type="entry name" value="Ribosomal protein S5 domain 2-like"/>
    <property type="match status" value="1"/>
</dbReference>
<keyword evidence="1" id="KW-0547">Nucleotide-binding</keyword>
<dbReference type="Gene3D" id="3.30.230.10">
    <property type="match status" value="1"/>
</dbReference>
<organism evidence="5 6">
    <name type="scientific">Opisthorchis viverrini</name>
    <name type="common">Southeast Asian liver fluke</name>
    <dbReference type="NCBI Taxonomy" id="6198"/>
    <lineage>
        <taxon>Eukaryota</taxon>
        <taxon>Metazoa</taxon>
        <taxon>Spiralia</taxon>
        <taxon>Lophotrochozoa</taxon>
        <taxon>Platyhelminthes</taxon>
        <taxon>Trematoda</taxon>
        <taxon>Digenea</taxon>
        <taxon>Opisthorchiida</taxon>
        <taxon>Opisthorchiata</taxon>
        <taxon>Opisthorchiidae</taxon>
        <taxon>Opisthorchis</taxon>
    </lineage>
</organism>
<dbReference type="InterPro" id="IPR035647">
    <property type="entry name" value="EFG_III/V"/>
</dbReference>
<dbReference type="SUPFAM" id="SSF52540">
    <property type="entry name" value="P-loop containing nucleoside triphosphate hydrolases"/>
    <property type="match status" value="1"/>
</dbReference>
<dbReference type="PRINTS" id="PR00315">
    <property type="entry name" value="ELONGATNFCT"/>
</dbReference>
<evidence type="ECO:0000313" key="5">
    <source>
        <dbReference type="EMBL" id="OON17345.1"/>
    </source>
</evidence>
<feature type="region of interest" description="Disordered" evidence="3">
    <location>
        <begin position="796"/>
        <end position="834"/>
    </location>
</feature>
<accession>A0A1S8WSG0</accession>
<name>A0A1S8WSG0_OPIVI</name>
<dbReference type="InterPro" id="IPR020568">
    <property type="entry name" value="Ribosomal_Su5_D2-typ_SF"/>
</dbReference>
<dbReference type="InterPro" id="IPR014721">
    <property type="entry name" value="Ribsml_uS5_D2-typ_fold_subgr"/>
</dbReference>
<dbReference type="GO" id="GO:0005525">
    <property type="term" value="F:GTP binding"/>
    <property type="evidence" value="ECO:0007669"/>
    <property type="project" value="UniProtKB-KW"/>
</dbReference>
<keyword evidence="5" id="KW-0251">Elongation factor</keyword>
<gene>
    <name evidence="5" type="ORF">X801_06818</name>
</gene>
<dbReference type="GO" id="GO:0003746">
    <property type="term" value="F:translation elongation factor activity"/>
    <property type="evidence" value="ECO:0007669"/>
    <property type="project" value="UniProtKB-KW"/>
</dbReference>
<dbReference type="GO" id="GO:0003924">
    <property type="term" value="F:GTPase activity"/>
    <property type="evidence" value="ECO:0007669"/>
    <property type="project" value="InterPro"/>
</dbReference>
<evidence type="ECO:0000256" key="2">
    <source>
        <dbReference type="ARBA" id="ARBA00023134"/>
    </source>
</evidence>
<keyword evidence="5" id="KW-0648">Protein biosynthesis</keyword>
<dbReference type="EMBL" id="KV895500">
    <property type="protein sequence ID" value="OON17345.1"/>
    <property type="molecule type" value="Genomic_DNA"/>
</dbReference>
<dbReference type="GO" id="GO:1990904">
    <property type="term" value="C:ribonucleoprotein complex"/>
    <property type="evidence" value="ECO:0007669"/>
    <property type="project" value="TreeGrafter"/>
</dbReference>
<dbReference type="Gene3D" id="3.30.70.870">
    <property type="entry name" value="Elongation Factor G (Translational Gtpase), domain 3"/>
    <property type="match status" value="1"/>
</dbReference>
<evidence type="ECO:0000256" key="3">
    <source>
        <dbReference type="SAM" id="MobiDB-lite"/>
    </source>
</evidence>
<dbReference type="FunFam" id="3.30.70.870:FF:000002">
    <property type="entry name" value="Translation elongation factor 2"/>
    <property type="match status" value="1"/>
</dbReference>
<evidence type="ECO:0000259" key="4">
    <source>
        <dbReference type="PROSITE" id="PS51722"/>
    </source>
</evidence>
<dbReference type="Proteomes" id="UP000243686">
    <property type="component" value="Unassembled WGS sequence"/>
</dbReference>
<proteinExistence type="predicted"/>
<dbReference type="PROSITE" id="PS51722">
    <property type="entry name" value="G_TR_2"/>
    <property type="match status" value="1"/>
</dbReference>
<dbReference type="Gene3D" id="3.40.50.300">
    <property type="entry name" value="P-loop containing nucleotide triphosphate hydrolases"/>
    <property type="match status" value="1"/>
</dbReference>
<feature type="domain" description="Tr-type G" evidence="4">
    <location>
        <begin position="1"/>
        <end position="189"/>
    </location>
</feature>
<dbReference type="GO" id="GO:0043022">
    <property type="term" value="F:ribosome binding"/>
    <property type="evidence" value="ECO:0007669"/>
    <property type="project" value="TreeGrafter"/>
</dbReference>
<feature type="region of interest" description="Disordered" evidence="3">
    <location>
        <begin position="1058"/>
        <end position="1091"/>
    </location>
</feature>
<dbReference type="PANTHER" id="PTHR42908">
    <property type="entry name" value="TRANSLATION ELONGATION FACTOR-RELATED"/>
    <property type="match status" value="1"/>
</dbReference>
<evidence type="ECO:0000313" key="6">
    <source>
        <dbReference type="Proteomes" id="UP000243686"/>
    </source>
</evidence>
<sequence length="1200" mass="131121">MADALLATNGIVSLRQAGKLRYMDNTEAEQERGITMKSSVVGLIFAPTLTNKTPTRKTFLVNLVDSPGHVDFASEVSTAVRLCDAAIVVVDVVEGVCPQTRTVLRQAWNERLTLILALNKIDRLVLELKLTPLQAYETLCRVLEQVNSVLAEMFTADVVRQRDDVWRFTEVAQECQQKERTPVPSRSPKVHRAWRANSEQRVFIVLRGCLTDTTSESGGSQSVTYLLTDDSEHTDDSNLYFSPDRGNVVFASASDTWGFRPSDFVETWSKRLDVSVERLFEVIWGDFYISRGGGGDGGKCFFKPGAHKNRKKPVFVQWNHFYLQRFVAFVVADDDGDTEKLVIDDCPKDVSAMASKLGVQLDARAIRNTDSRGVLRALLMAWLPLGHNLLQTVTEVCPSPLNAVSADRAVHMLYGDVALHGSVQPTGSVSKTSKTGTCPVQVYQTSRLTLDSTYATSGASLAIQASNSSPDSPTIVFVAKVFWTDKLHVTGPRYPKPKTAYLLDADPADFPIGPVRLCSEYDDQDPMGHGSRSEDVLGTSPSASSCAAFSRSGSIGGSSGGLRGDTVCLRHVYVAVIVGVLQLLGGQHDLVEVAGPIPSGNIVGLTGPDLIAFLPKSGLLVSRLSLVAGASTDETSSGARAAPVLPLAGLAVWQGAPVISVAVEPASASNPEDVYRLERGLRLLDRADPCAEVIISPTGEYLIRAAGEVHLQKCLEDMTKYFAPDVELQISPFVVPFRETIIDACPVCFNSLALTATESYDKAYHKLEEIYQKLEQHGGALSIPSTTELPVSTEACSEDASPLPSTTVYSEPEHSVRTPITVKSRPSINPARKNSKRDVFDVDADLPDCPIGYFQLPHSRSQTRVLIRVTAHALPERLIQWTEQRGSRKIPQLIRAFKTKSSTYHTQLTQFKAEFAEVCAAVARDQSASVLEGGDQSRIDWEHMSESFLALGPNQAGPNMLFTRLQTNCFPVFTAWGQEVRNVIDATDDGDERQMVARTREISLPLISYGKALLRGFQLASERGPLCAEPMRGVLFILEEICAEDCYFLEVPKLPKDPSPSELPNNHCPNEQVPEPVTSVNSEDCAKEQSTKNRKARRRFASVSWLDEGDDADEYADLFSDDDEGDWDWQSNESQEAVSEEESSSGSEADEASQGKATMTGRANAVEMAAQDLIRSSIQFLCSSVIYGAHQAGVVRGFSS</sequence>
<keyword evidence="2" id="KW-0342">GTP-binding</keyword>
<reference evidence="5 6" key="1">
    <citation type="submission" date="2015-03" db="EMBL/GenBank/DDBJ databases">
        <title>Draft genome of the nematode, Opisthorchis viverrini.</title>
        <authorList>
            <person name="Mitreva M."/>
        </authorList>
    </citation>
    <scope>NUCLEOTIDE SEQUENCE [LARGE SCALE GENOMIC DNA]</scope>
    <source>
        <strain evidence="5">Khon Kaen</strain>
    </source>
</reference>
<dbReference type="InterPro" id="IPR000795">
    <property type="entry name" value="T_Tr_GTP-bd_dom"/>
</dbReference>
<dbReference type="PANTHER" id="PTHR42908:SF3">
    <property type="entry name" value="ELONGATION FACTOR-LIKE GTPASE 1"/>
    <property type="match status" value="1"/>
</dbReference>
<dbReference type="AlphaFoldDB" id="A0A1S8WSG0"/>
<dbReference type="SUPFAM" id="SSF54980">
    <property type="entry name" value="EF-G C-terminal domain-like"/>
    <property type="match status" value="1"/>
</dbReference>